<dbReference type="Pfam" id="PF01902">
    <property type="entry name" value="Diphthami_syn_2"/>
    <property type="match status" value="1"/>
</dbReference>
<reference evidence="3" key="1">
    <citation type="journal article" date="2019" name="Int. J. Syst. Evol. Microbiol.">
        <title>The Global Catalogue of Microorganisms (GCM) 10K type strain sequencing project: providing services to taxonomists for standard genome sequencing and annotation.</title>
        <authorList>
            <consortium name="The Broad Institute Genomics Platform"/>
            <consortium name="The Broad Institute Genome Sequencing Center for Infectious Disease"/>
            <person name="Wu L."/>
            <person name="Ma J."/>
        </authorList>
    </citation>
    <scope>NUCLEOTIDE SEQUENCE [LARGE SCALE GENOMIC DNA]</scope>
    <source>
        <strain evidence="3">CGMCC 1.15407</strain>
    </source>
</reference>
<feature type="domain" description="Diphthamide synthase" evidence="1">
    <location>
        <begin position="7"/>
        <end position="203"/>
    </location>
</feature>
<accession>A0ABQ1UUE2</accession>
<organism evidence="2 3">
    <name type="scientific">Echinicola rosea</name>
    <dbReference type="NCBI Taxonomy" id="1807691"/>
    <lineage>
        <taxon>Bacteria</taxon>
        <taxon>Pseudomonadati</taxon>
        <taxon>Bacteroidota</taxon>
        <taxon>Cytophagia</taxon>
        <taxon>Cytophagales</taxon>
        <taxon>Cyclobacteriaceae</taxon>
        <taxon>Echinicola</taxon>
    </lineage>
</organism>
<dbReference type="CDD" id="cd01994">
    <property type="entry name" value="AANH_PF0828-like"/>
    <property type="match status" value="1"/>
</dbReference>
<dbReference type="NCBIfam" id="TIGR00290">
    <property type="entry name" value="MJ0570_dom"/>
    <property type="match status" value="1"/>
</dbReference>
<dbReference type="Proteomes" id="UP000647339">
    <property type="component" value="Unassembled WGS sequence"/>
</dbReference>
<dbReference type="SUPFAM" id="SSF52402">
    <property type="entry name" value="Adenine nucleotide alpha hydrolases-like"/>
    <property type="match status" value="1"/>
</dbReference>
<comment type="caution">
    <text evidence="2">The sequence shown here is derived from an EMBL/GenBank/DDBJ whole genome shotgun (WGS) entry which is preliminary data.</text>
</comment>
<dbReference type="InterPro" id="IPR014729">
    <property type="entry name" value="Rossmann-like_a/b/a_fold"/>
</dbReference>
<dbReference type="EMBL" id="BMIU01000005">
    <property type="protein sequence ID" value="GGF26146.1"/>
    <property type="molecule type" value="Genomic_DNA"/>
</dbReference>
<protein>
    <recommendedName>
        <fullName evidence="1">Diphthamide synthase domain-containing protein</fullName>
    </recommendedName>
</protein>
<dbReference type="Gene3D" id="3.40.50.620">
    <property type="entry name" value="HUPs"/>
    <property type="match status" value="1"/>
</dbReference>
<dbReference type="PIRSF" id="PIRSF039123">
    <property type="entry name" value="Diphthamide_synthase"/>
    <property type="match status" value="1"/>
</dbReference>
<proteinExistence type="predicted"/>
<dbReference type="InterPro" id="IPR030662">
    <property type="entry name" value="DPH6/MJ0570"/>
</dbReference>
<evidence type="ECO:0000313" key="3">
    <source>
        <dbReference type="Proteomes" id="UP000647339"/>
    </source>
</evidence>
<name>A0ABQ1UUE2_9BACT</name>
<evidence type="ECO:0000313" key="2">
    <source>
        <dbReference type="EMBL" id="GGF26146.1"/>
    </source>
</evidence>
<dbReference type="InterPro" id="IPR002761">
    <property type="entry name" value="Diphthami_syn_dom"/>
</dbReference>
<dbReference type="Gene3D" id="3.90.1490.10">
    <property type="entry name" value="putative n-type atp pyrophosphatase, domain 2"/>
    <property type="match status" value="1"/>
</dbReference>
<gene>
    <name evidence="2" type="ORF">GCM10011339_12780</name>
</gene>
<evidence type="ECO:0000259" key="1">
    <source>
        <dbReference type="Pfam" id="PF01902"/>
    </source>
</evidence>
<keyword evidence="3" id="KW-1185">Reference proteome</keyword>
<sequence>MQTKMTKSVFNWSGGKDSALALYHVLKDPHISVERLLTTVNGHHQRISMHGVRRELLHAQAKAIGLPLDELLLPGMPNMDTYNRLMGDKMDDIKRGGIVQSIFGDIFLEDLKQYREEKLAKAGLKALFPLWQRNTKELIAEFLDLGFKTIVVCVKTDLLPEDFAGRIIDHDFLKDLPSSVDPCGENGEFHTFVFDGPIFSSPIPFTMGEQVLRTYEAPKNQKDGCYASADEQPPEIGFCFQDLTLSKK</sequence>